<dbReference type="Gene3D" id="3.40.630.10">
    <property type="entry name" value="Zn peptidases"/>
    <property type="match status" value="1"/>
</dbReference>
<dbReference type="KEGG" id="haa:A5892_17675"/>
<keyword evidence="5 8" id="KW-0645">Protease</keyword>
<comment type="cofactor">
    <cofactor evidence="8">
        <name>Mn(2+)</name>
        <dbReference type="ChEBI" id="CHEBI:29035"/>
    </cofactor>
    <text evidence="8">Binds 2 manganese ions per subunit.</text>
</comment>
<evidence type="ECO:0000256" key="4">
    <source>
        <dbReference type="ARBA" id="ARBA00022438"/>
    </source>
</evidence>
<gene>
    <name evidence="8" type="primary">pepA</name>
    <name evidence="10" type="ORF">A5892_17675</name>
</gene>
<evidence type="ECO:0000259" key="9">
    <source>
        <dbReference type="PROSITE" id="PS00631"/>
    </source>
</evidence>
<name>A0A172YIM0_9GAMM</name>
<evidence type="ECO:0000256" key="8">
    <source>
        <dbReference type="HAMAP-Rule" id="MF_00181"/>
    </source>
</evidence>
<feature type="domain" description="Cytosol aminopeptidase" evidence="9">
    <location>
        <begin position="350"/>
        <end position="357"/>
    </location>
</feature>
<dbReference type="PRINTS" id="PR00481">
    <property type="entry name" value="LAMNOPPTDASE"/>
</dbReference>
<dbReference type="InterPro" id="IPR008283">
    <property type="entry name" value="Peptidase_M17_N"/>
</dbReference>
<dbReference type="PROSITE" id="PS00631">
    <property type="entry name" value="CYTOSOL_AP"/>
    <property type="match status" value="1"/>
</dbReference>
<keyword evidence="4 8" id="KW-0031">Aminopeptidase</keyword>
<dbReference type="Pfam" id="PF00883">
    <property type="entry name" value="Peptidase_M17"/>
    <property type="match status" value="1"/>
</dbReference>
<dbReference type="Pfam" id="PF02789">
    <property type="entry name" value="Peptidase_M17_N"/>
    <property type="match status" value="1"/>
</dbReference>
<dbReference type="SUPFAM" id="SSF53187">
    <property type="entry name" value="Zn-dependent exopeptidases"/>
    <property type="match status" value="1"/>
</dbReference>
<evidence type="ECO:0000256" key="5">
    <source>
        <dbReference type="ARBA" id="ARBA00022670"/>
    </source>
</evidence>
<feature type="binding site" evidence="8">
    <location>
        <position position="275"/>
    </location>
    <ligand>
        <name>Mn(2+)</name>
        <dbReference type="ChEBI" id="CHEBI:29035"/>
        <label>1</label>
    </ligand>
</feature>
<evidence type="ECO:0000256" key="2">
    <source>
        <dbReference type="ARBA" id="ARBA00000967"/>
    </source>
</evidence>
<evidence type="ECO:0000313" key="10">
    <source>
        <dbReference type="EMBL" id="ANF59067.1"/>
    </source>
</evidence>
<dbReference type="InterPro" id="IPR023042">
    <property type="entry name" value="Peptidase_M17_leu_NH2_pept"/>
</dbReference>
<dbReference type="GO" id="GO:0005737">
    <property type="term" value="C:cytoplasm"/>
    <property type="evidence" value="ECO:0007669"/>
    <property type="project" value="UniProtKB-SubCell"/>
</dbReference>
<proteinExistence type="inferred from homology"/>
<comment type="similarity">
    <text evidence="3 8">Belongs to the peptidase M17 family.</text>
</comment>
<comment type="catalytic activity">
    <reaction evidence="1 8">
        <text>Release of an N-terminal amino acid, Xaa-|-Yaa-, in which Xaa is preferably Leu, but may be other amino acids including Pro although not Arg or Lys, and Yaa may be Pro. Amino acid amides and methyl esters are also readily hydrolyzed, but rates on arylamides are exceedingly low.</text>
        <dbReference type="EC" id="3.4.11.1"/>
    </reaction>
</comment>
<dbReference type="RefSeq" id="WP_064123914.1">
    <property type="nucleotide sequence ID" value="NZ_CP015243.1"/>
</dbReference>
<dbReference type="InterPro" id="IPR000819">
    <property type="entry name" value="Peptidase_M17_C"/>
</dbReference>
<feature type="binding site" evidence="8">
    <location>
        <position position="352"/>
    </location>
    <ligand>
        <name>Mn(2+)</name>
        <dbReference type="ChEBI" id="CHEBI:29035"/>
        <label>1</label>
    </ligand>
</feature>
<keyword evidence="6 8" id="KW-0378">Hydrolase</keyword>
<reference evidence="10 11" key="1">
    <citation type="submission" date="2016-04" db="EMBL/GenBank/DDBJ databases">
        <title>Complete Genome Sequence of Halotalea alkalilenta IHB B 13600.</title>
        <authorList>
            <person name="Swarnkar M.K."/>
            <person name="Sharma A."/>
            <person name="Kaushal K."/>
            <person name="Soni R."/>
            <person name="Rana S."/>
            <person name="Singh A.K."/>
            <person name="Gulati A."/>
        </authorList>
    </citation>
    <scope>NUCLEOTIDE SEQUENCE [LARGE SCALE GENOMIC DNA]</scope>
    <source>
        <strain evidence="10 11">IHB B 13600</strain>
    </source>
</reference>
<feature type="binding site" evidence="8">
    <location>
        <position position="354"/>
    </location>
    <ligand>
        <name>Mn(2+)</name>
        <dbReference type="ChEBI" id="CHEBI:29035"/>
        <label>1</label>
    </ligand>
</feature>
<comment type="function">
    <text evidence="8">Presumably involved in the processing and regular turnover of intracellular proteins. Catalyzes the removal of unsubstituted N-terminal amino acids from various peptides.</text>
</comment>
<comment type="subcellular location">
    <subcellularLocation>
        <location evidence="8">Cytoplasm</location>
    </subcellularLocation>
</comment>
<dbReference type="EC" id="3.4.11.10" evidence="8"/>
<dbReference type="NCBIfam" id="NF002073">
    <property type="entry name" value="PRK00913.1-2"/>
    <property type="match status" value="1"/>
</dbReference>
<sequence length="510" mass="53922">MQFNASLTPAATLSTQCLLLPVFKPGTGTPRQTATFQKIDDALGGLLGRLLDRGDFSADPGATLLLPELAGIEAERLLLVGLGDAEKFAEPALRSAFASALEAACKLKIERLAAAFADPLLDDREPEWQARITAESALKASYRFTAGKSEPPKPVTLAELTLVIDATLDQTRAEQSLALGAAVGEGINYARELGNLPGNVCTPRYLAERAVELGANGALDVTIHDEQAIEEMGAGALLAVGKGSAEPPRLIVMEYRGGAADQPPHVLVGKGITFDTGGISIKPAADMDEMKFDMCGAASVFGTMKTLLAVKPKLNVVAIVASAENMPDGRSVKPGDIVKTLKGLTVEVLNTDAEGRLVLCDALTYAERYQPASVVDIATLTGACIIALGDHASGLFSNDDELAEALLEAADESWDRAWQLPIWDDYQKQLESNFADLGNIGGRKAGSITAACYLSRFAEAYPWAHLDVAGTAWNGKKGASGRPVGLLTQYLFDREAEALEADELGPLEEV</sequence>
<organism evidence="10 11">
    <name type="scientific">Halotalea alkalilenta</name>
    <dbReference type="NCBI Taxonomy" id="376489"/>
    <lineage>
        <taxon>Bacteria</taxon>
        <taxon>Pseudomonadati</taxon>
        <taxon>Pseudomonadota</taxon>
        <taxon>Gammaproteobacteria</taxon>
        <taxon>Oceanospirillales</taxon>
        <taxon>Halomonadaceae</taxon>
        <taxon>Halotalea</taxon>
    </lineage>
</organism>
<dbReference type="EC" id="3.4.11.1" evidence="8"/>
<dbReference type="InterPro" id="IPR011356">
    <property type="entry name" value="Leucine_aapep/pepB"/>
</dbReference>
<dbReference type="HAMAP" id="MF_00181">
    <property type="entry name" value="Cytosol_peptidase_M17"/>
    <property type="match status" value="1"/>
</dbReference>
<dbReference type="InterPro" id="IPR043472">
    <property type="entry name" value="Macro_dom-like"/>
</dbReference>
<accession>A0A172YIM0</accession>
<keyword evidence="8" id="KW-0479">Metal-binding</keyword>
<feature type="binding site" evidence="8">
    <location>
        <position position="270"/>
    </location>
    <ligand>
        <name>Mn(2+)</name>
        <dbReference type="ChEBI" id="CHEBI:29035"/>
        <label>2</label>
    </ligand>
</feature>
<dbReference type="Proteomes" id="UP000077875">
    <property type="component" value="Chromosome"/>
</dbReference>
<feature type="active site" evidence="8">
    <location>
        <position position="356"/>
    </location>
</feature>
<dbReference type="CDD" id="cd00433">
    <property type="entry name" value="Peptidase_M17"/>
    <property type="match status" value="1"/>
</dbReference>
<dbReference type="AlphaFoldDB" id="A0A172YIM0"/>
<dbReference type="PANTHER" id="PTHR11963">
    <property type="entry name" value="LEUCINE AMINOPEPTIDASE-RELATED"/>
    <property type="match status" value="1"/>
</dbReference>
<dbReference type="STRING" id="376489.A5892_17675"/>
<feature type="binding site" evidence="8">
    <location>
        <position position="354"/>
    </location>
    <ligand>
        <name>Mn(2+)</name>
        <dbReference type="ChEBI" id="CHEBI:29035"/>
        <label>2</label>
    </ligand>
</feature>
<feature type="binding site" evidence="8">
    <location>
        <position position="293"/>
    </location>
    <ligand>
        <name>Mn(2+)</name>
        <dbReference type="ChEBI" id="CHEBI:29035"/>
        <label>2</label>
    </ligand>
</feature>
<dbReference type="NCBIfam" id="NF002074">
    <property type="entry name" value="PRK00913.1-4"/>
    <property type="match status" value="1"/>
</dbReference>
<dbReference type="EMBL" id="CP015243">
    <property type="protein sequence ID" value="ANF59067.1"/>
    <property type="molecule type" value="Genomic_DNA"/>
</dbReference>
<keyword evidence="7 8" id="KW-0464">Manganese</keyword>
<dbReference type="GO" id="GO:0006508">
    <property type="term" value="P:proteolysis"/>
    <property type="evidence" value="ECO:0007669"/>
    <property type="project" value="UniProtKB-KW"/>
</dbReference>
<comment type="catalytic activity">
    <reaction evidence="2 8">
        <text>Release of an N-terminal amino acid, preferentially leucine, but not glutamic or aspartic acids.</text>
        <dbReference type="EC" id="3.4.11.10"/>
    </reaction>
</comment>
<evidence type="ECO:0000256" key="6">
    <source>
        <dbReference type="ARBA" id="ARBA00022801"/>
    </source>
</evidence>
<keyword evidence="8" id="KW-0963">Cytoplasm</keyword>
<dbReference type="Gene3D" id="3.40.220.10">
    <property type="entry name" value="Leucine Aminopeptidase, subunit E, domain 1"/>
    <property type="match status" value="1"/>
</dbReference>
<feature type="active site" evidence="8">
    <location>
        <position position="282"/>
    </location>
</feature>
<dbReference type="SUPFAM" id="SSF52949">
    <property type="entry name" value="Macro domain-like"/>
    <property type="match status" value="1"/>
</dbReference>
<evidence type="ECO:0000256" key="3">
    <source>
        <dbReference type="ARBA" id="ARBA00009528"/>
    </source>
</evidence>
<protein>
    <recommendedName>
        <fullName evidence="8">Probable cytosol aminopeptidase</fullName>
        <ecNumber evidence="8">3.4.11.1</ecNumber>
    </recommendedName>
    <alternativeName>
        <fullName evidence="8">Leucine aminopeptidase</fullName>
        <shortName evidence="8">LAP</shortName>
        <ecNumber evidence="8">3.4.11.10</ecNumber>
    </alternativeName>
    <alternativeName>
        <fullName evidence="8">Leucyl aminopeptidase</fullName>
    </alternativeName>
</protein>
<evidence type="ECO:0000256" key="7">
    <source>
        <dbReference type="ARBA" id="ARBA00023211"/>
    </source>
</evidence>
<feature type="binding site" evidence="8">
    <location>
        <position position="275"/>
    </location>
    <ligand>
        <name>Mn(2+)</name>
        <dbReference type="ChEBI" id="CHEBI:29035"/>
        <label>2</label>
    </ligand>
</feature>
<evidence type="ECO:0000313" key="11">
    <source>
        <dbReference type="Proteomes" id="UP000077875"/>
    </source>
</evidence>
<dbReference type="PANTHER" id="PTHR11963:SF23">
    <property type="entry name" value="CYTOSOL AMINOPEPTIDASE"/>
    <property type="match status" value="1"/>
</dbReference>
<dbReference type="GO" id="GO:0030145">
    <property type="term" value="F:manganese ion binding"/>
    <property type="evidence" value="ECO:0007669"/>
    <property type="project" value="UniProtKB-UniRule"/>
</dbReference>
<keyword evidence="11" id="KW-1185">Reference proteome</keyword>
<dbReference type="GO" id="GO:0070006">
    <property type="term" value="F:metalloaminopeptidase activity"/>
    <property type="evidence" value="ECO:0007669"/>
    <property type="project" value="InterPro"/>
</dbReference>
<evidence type="ECO:0000256" key="1">
    <source>
        <dbReference type="ARBA" id="ARBA00000135"/>
    </source>
</evidence>